<dbReference type="EMBL" id="MQMG01000003">
    <property type="protein sequence ID" value="OKO96216.1"/>
    <property type="molecule type" value="Genomic_DNA"/>
</dbReference>
<gene>
    <name evidence="1" type="ORF">BRO54_0395</name>
</gene>
<evidence type="ECO:0000313" key="1">
    <source>
        <dbReference type="EMBL" id="OKO96216.1"/>
    </source>
</evidence>
<accession>A0A1Q5T7K8</accession>
<comment type="caution">
    <text evidence="1">The sequence shown here is derived from an EMBL/GenBank/DDBJ whole genome shotgun (WGS) entry which is preliminary data.</text>
</comment>
<evidence type="ECO:0000313" key="2">
    <source>
        <dbReference type="Proteomes" id="UP000186030"/>
    </source>
</evidence>
<reference evidence="2" key="2">
    <citation type="submission" date="2017-01" db="EMBL/GenBank/DDBJ databases">
        <title>Genome sequencing and annotation of Geobacillus sp. 1017, a Hydrocarbon-Oxidizing Thermophilic Bacterium Isolated from a Heavy Oil Reservoir (China).</title>
        <authorList>
            <person name="Kadnikov V.V."/>
            <person name="Mardanov A.V."/>
            <person name="Poltaraus A.B."/>
            <person name="Sokolova D.S."/>
            <person name="Semenova E.M."/>
            <person name="Ravin N.V."/>
            <person name="Tourova T.P."/>
            <person name="Nazina T.N."/>
        </authorList>
    </citation>
    <scope>NUCLEOTIDE SEQUENCE [LARGE SCALE GENOMIC DNA]</scope>
    <source>
        <strain evidence="2">1017</strain>
    </source>
</reference>
<protein>
    <submittedName>
        <fullName evidence="1">Uncharacterized protein</fullName>
    </submittedName>
</protein>
<dbReference type="Proteomes" id="UP000186030">
    <property type="component" value="Unassembled WGS sequence"/>
</dbReference>
<name>A0A1Q5T7K8_9BACL</name>
<sequence length="45" mass="5356">MVYSQKLPKKMKNHVELCLSKMMDGREQERYNLIVKVMEIGKESI</sequence>
<dbReference type="AlphaFoldDB" id="A0A1Q5T7K8"/>
<organism evidence="1 2">
    <name type="scientific">Geobacillus proteiniphilus</name>
    <dbReference type="NCBI Taxonomy" id="860353"/>
    <lineage>
        <taxon>Bacteria</taxon>
        <taxon>Bacillati</taxon>
        <taxon>Bacillota</taxon>
        <taxon>Bacilli</taxon>
        <taxon>Bacillales</taxon>
        <taxon>Anoxybacillaceae</taxon>
        <taxon>Geobacillus</taxon>
    </lineage>
</organism>
<proteinExistence type="predicted"/>
<reference evidence="1 2" key="1">
    <citation type="submission" date="2016-11" db="EMBL/GenBank/DDBJ databases">
        <authorList>
            <person name="Kadnikov V."/>
            <person name="Nazina T."/>
        </authorList>
    </citation>
    <scope>NUCLEOTIDE SEQUENCE [LARGE SCALE GENOMIC DNA]</scope>
    <source>
        <strain evidence="1 2">1017</strain>
    </source>
</reference>